<dbReference type="GO" id="GO:0016491">
    <property type="term" value="F:oxidoreductase activity"/>
    <property type="evidence" value="ECO:0007669"/>
    <property type="project" value="UniProtKB-KW"/>
</dbReference>
<dbReference type="AlphaFoldDB" id="A0A226E3P0"/>
<dbReference type="OrthoDB" id="272271at2759"/>
<dbReference type="InterPro" id="IPR050411">
    <property type="entry name" value="AlphaKG_dependent_hydroxylases"/>
</dbReference>
<evidence type="ECO:0000256" key="1">
    <source>
        <dbReference type="ARBA" id="ARBA00023002"/>
    </source>
</evidence>
<evidence type="ECO:0000313" key="4">
    <source>
        <dbReference type="EMBL" id="OXA51116.1"/>
    </source>
</evidence>
<dbReference type="Proteomes" id="UP000198287">
    <property type="component" value="Unassembled WGS sequence"/>
</dbReference>
<dbReference type="Pfam" id="PF02668">
    <property type="entry name" value="TauD"/>
    <property type="match status" value="1"/>
</dbReference>
<name>A0A226E3P0_FOLCA</name>
<reference evidence="4 5" key="1">
    <citation type="submission" date="2015-12" db="EMBL/GenBank/DDBJ databases">
        <title>The genome of Folsomia candida.</title>
        <authorList>
            <person name="Faddeeva A."/>
            <person name="Derks M.F."/>
            <person name="Anvar Y."/>
            <person name="Smit S."/>
            <person name="Van Straalen N."/>
            <person name="Roelofs D."/>
        </authorList>
    </citation>
    <scope>NUCLEOTIDE SEQUENCE [LARGE SCALE GENOMIC DNA]</scope>
    <source>
        <strain evidence="4 5">VU population</strain>
        <tissue evidence="4">Whole body</tissue>
    </source>
</reference>
<dbReference type="EMBL" id="LNIX01000008">
    <property type="protein sequence ID" value="OXA51116.1"/>
    <property type="molecule type" value="Genomic_DNA"/>
</dbReference>
<sequence length="370" mass="41001">MGPTLADSKATTDLVNIPPRQTGPNVWYGPQVASQESTWLFILTAQELAELEVAADRIVEDSAVSSSSSTLSLRLLSSLDNNFNLKNLRARIDSLVANNLNSGLGFFVWRGIPNEWSHARKCAAFLLIGKCIGNLRQQNGKGHVLGHVKDLGLDSSDPNVRVYQTRERQTFHTDSSDVVGLLCLRTAASGGHSSLVSSATVFNEMLATRPDLAHRLLLPMAKDRRGEIPSGCLPYFNIPVFHWYEGHLSAIYQRQYIDSAQRFPTAKRLTKEDVEALDLFDSLCDDERLNFTMVLAPGDLQFCNNHALLHDRTAFVDHPDDKRHLLRVWVAPEGARPLPPVYAERYSSIKVGDRGGVYVPGVEPVAPLHP</sequence>
<organism evidence="4 5">
    <name type="scientific">Folsomia candida</name>
    <name type="common">Springtail</name>
    <dbReference type="NCBI Taxonomy" id="158441"/>
    <lineage>
        <taxon>Eukaryota</taxon>
        <taxon>Metazoa</taxon>
        <taxon>Ecdysozoa</taxon>
        <taxon>Arthropoda</taxon>
        <taxon>Hexapoda</taxon>
        <taxon>Collembola</taxon>
        <taxon>Entomobryomorpha</taxon>
        <taxon>Isotomoidea</taxon>
        <taxon>Isotomidae</taxon>
        <taxon>Proisotominae</taxon>
        <taxon>Folsomia</taxon>
    </lineage>
</organism>
<keyword evidence="5" id="KW-1185">Reference proteome</keyword>
<evidence type="ECO:0000313" key="5">
    <source>
        <dbReference type="Proteomes" id="UP000198287"/>
    </source>
</evidence>
<dbReference type="SUPFAM" id="SSF51197">
    <property type="entry name" value="Clavaminate synthase-like"/>
    <property type="match status" value="1"/>
</dbReference>
<dbReference type="GO" id="GO:0017000">
    <property type="term" value="P:antibiotic biosynthetic process"/>
    <property type="evidence" value="ECO:0007669"/>
    <property type="project" value="UniProtKB-KW"/>
</dbReference>
<keyword evidence="1" id="KW-0560">Oxidoreductase</keyword>
<keyword evidence="2" id="KW-0045">Antibiotic biosynthesis</keyword>
<proteinExistence type="predicted"/>
<dbReference type="Gene3D" id="3.60.130.10">
    <property type="entry name" value="Clavaminate synthase-like"/>
    <property type="match status" value="1"/>
</dbReference>
<gene>
    <name evidence="4" type="ORF">Fcan01_14290</name>
</gene>
<accession>A0A226E3P0</accession>
<comment type="caution">
    <text evidence="4">The sequence shown here is derived from an EMBL/GenBank/DDBJ whole genome shotgun (WGS) entry which is preliminary data.</text>
</comment>
<dbReference type="PANTHER" id="PTHR10696">
    <property type="entry name" value="GAMMA-BUTYROBETAINE HYDROXYLASE-RELATED"/>
    <property type="match status" value="1"/>
</dbReference>
<dbReference type="InterPro" id="IPR042098">
    <property type="entry name" value="TauD-like_sf"/>
</dbReference>
<evidence type="ECO:0000256" key="2">
    <source>
        <dbReference type="ARBA" id="ARBA00023194"/>
    </source>
</evidence>
<dbReference type="InterPro" id="IPR003819">
    <property type="entry name" value="TauD/TfdA-like"/>
</dbReference>
<dbReference type="PANTHER" id="PTHR10696:SF56">
    <property type="entry name" value="TAUD_TFDA-LIKE DOMAIN-CONTAINING PROTEIN"/>
    <property type="match status" value="1"/>
</dbReference>
<dbReference type="OMA" id="GWKLPFW"/>
<feature type="domain" description="TauD/TfdA-like" evidence="3">
    <location>
        <begin position="82"/>
        <end position="329"/>
    </location>
</feature>
<protein>
    <recommendedName>
        <fullName evidence="3">TauD/TfdA-like domain-containing protein</fullName>
    </recommendedName>
</protein>
<evidence type="ECO:0000259" key="3">
    <source>
        <dbReference type="Pfam" id="PF02668"/>
    </source>
</evidence>